<sequence length="614" mass="66871">MRRRCYSSFRVKAECDSSPGSRLAGASLLQYILALALAAAAGHATMAGAAAATALADGGVRGMITSDSGDGLSVNGSGKNLGVSGWVSLIMADSILLVFAALFAGLTLALLGLDTLSLEIIADSGSEPDKTYAQKILPIRHLGNQLLCTLILGNVMVNTLIAQITDSHIHGWVATAVSTALTTLGGEVIPQALMSAHALQVGSKSAPLVKFFVFIFWPVCKPLSIILDKFIGKDPGQIYERNELKKLMFMHAARSAESGIGAGEVDLMVGAMELHEKTVMEVMTPVSDMLMLEANERLNEETIQLISDRGHSRIPVYQTTKNNVIGVLFAKDLLMANPQENTKVLLLVKFYNRRCHVVPSETKLISMLKYFQTGKSHIALVQEVQQRPYGDPYYEVKGLVTMEDIIEELIHSEIFDEYDIDPQQIQHATLGNASTLAKRQVGLTSKCSRRVHLNHNELRAAALFLCESLPELGMEDVSALMQGMTECTTVYRVRAPKDARGMTDDDKQNVWLYREGVPSSVFTLVVSGRVEVFAGKESIALEMGSWSLLATDALSSDLFVPTFSCRVIQDSTLMQITREAYVEMLRICNNPISDTSRGTSSGVNMDRRASAESL</sequence>
<organism evidence="11 12">
    <name type="scientific">Leishmania martiniquensis</name>
    <dbReference type="NCBI Taxonomy" id="1580590"/>
    <lineage>
        <taxon>Eukaryota</taxon>
        <taxon>Discoba</taxon>
        <taxon>Euglenozoa</taxon>
        <taxon>Kinetoplastea</taxon>
        <taxon>Metakinetoplastina</taxon>
        <taxon>Trypanosomatida</taxon>
        <taxon>Trypanosomatidae</taxon>
        <taxon>Leishmaniinae</taxon>
        <taxon>Leishmania</taxon>
    </lineage>
</organism>
<dbReference type="Pfam" id="PF25562">
    <property type="entry name" value="CNBH_CNNM2_C"/>
    <property type="match status" value="1"/>
</dbReference>
<feature type="domain" description="CBS" evidence="9">
    <location>
        <begin position="283"/>
        <end position="344"/>
    </location>
</feature>
<keyword evidence="12" id="KW-1185">Reference proteome</keyword>
<evidence type="ECO:0000256" key="1">
    <source>
        <dbReference type="ARBA" id="ARBA00004141"/>
    </source>
</evidence>
<dbReference type="GeneID" id="92512382"/>
<evidence type="ECO:0000256" key="5">
    <source>
        <dbReference type="ARBA" id="ARBA00023136"/>
    </source>
</evidence>
<dbReference type="InterPro" id="IPR002550">
    <property type="entry name" value="CNNM"/>
</dbReference>
<evidence type="ECO:0008006" key="13">
    <source>
        <dbReference type="Google" id="ProtNLM"/>
    </source>
</evidence>
<comment type="caution">
    <text evidence="11">The sequence shown here is derived from an EMBL/GenBank/DDBJ whole genome shotgun (WGS) entry which is preliminary data.</text>
</comment>
<dbReference type="InterPro" id="IPR014710">
    <property type="entry name" value="RmlC-like_jellyroll"/>
</dbReference>
<dbReference type="KEGG" id="lmat:92512382"/>
<feature type="domain" description="CNNM transmembrane" evidence="10">
    <location>
        <begin position="82"/>
        <end position="265"/>
    </location>
</feature>
<evidence type="ECO:0000256" key="2">
    <source>
        <dbReference type="ARBA" id="ARBA00022692"/>
    </source>
</evidence>
<dbReference type="Proteomes" id="UP000673552">
    <property type="component" value="Chromosome 34"/>
</dbReference>
<keyword evidence="2 7" id="KW-0812">Transmembrane</keyword>
<evidence type="ECO:0000256" key="6">
    <source>
        <dbReference type="PROSITE-ProRule" id="PRU00703"/>
    </source>
</evidence>
<dbReference type="CDD" id="cd04590">
    <property type="entry name" value="CBS_pair_CorC_HlyC_assoc"/>
    <property type="match status" value="1"/>
</dbReference>
<dbReference type="GO" id="GO:0010960">
    <property type="term" value="P:magnesium ion homeostasis"/>
    <property type="evidence" value="ECO:0007669"/>
    <property type="project" value="InterPro"/>
</dbReference>
<evidence type="ECO:0000259" key="10">
    <source>
        <dbReference type="PROSITE" id="PS51846"/>
    </source>
</evidence>
<feature type="transmembrane region" description="Helical" evidence="8">
    <location>
        <begin position="86"/>
        <end position="111"/>
    </location>
</feature>
<comment type="subcellular location">
    <subcellularLocation>
        <location evidence="1">Membrane</location>
        <topology evidence="1">Multi-pass membrane protein</topology>
    </subcellularLocation>
</comment>
<name>A0A836KDC8_9TRYP</name>
<proteinExistence type="predicted"/>
<evidence type="ECO:0000259" key="9">
    <source>
        <dbReference type="PROSITE" id="PS51371"/>
    </source>
</evidence>
<dbReference type="EMBL" id="JAFEUZ010000034">
    <property type="protein sequence ID" value="KAG5468307.1"/>
    <property type="molecule type" value="Genomic_DNA"/>
</dbReference>
<keyword evidence="4 7" id="KW-1133">Transmembrane helix</keyword>
<dbReference type="SUPFAM" id="SSF54631">
    <property type="entry name" value="CBS-domain pair"/>
    <property type="match status" value="1"/>
</dbReference>
<protein>
    <recommendedName>
        <fullName evidence="13">CNNM transmembrane domain-containing protein</fullName>
    </recommendedName>
</protein>
<dbReference type="FunFam" id="3.10.580.10:FF:000006">
    <property type="entry name" value="DUF21 and CBS domain protein"/>
    <property type="match status" value="1"/>
</dbReference>
<dbReference type="Pfam" id="PF01595">
    <property type="entry name" value="CNNM"/>
    <property type="match status" value="1"/>
</dbReference>
<keyword evidence="5 7" id="KW-0472">Membrane</keyword>
<dbReference type="Pfam" id="PF00571">
    <property type="entry name" value="CBS"/>
    <property type="match status" value="1"/>
</dbReference>
<dbReference type="InterPro" id="IPR046342">
    <property type="entry name" value="CBS_dom_sf"/>
</dbReference>
<dbReference type="InterPro" id="IPR000644">
    <property type="entry name" value="CBS_dom"/>
</dbReference>
<dbReference type="PANTHER" id="PTHR12064">
    <property type="entry name" value="METAL TRANSPORTER CNNM"/>
    <property type="match status" value="1"/>
</dbReference>
<dbReference type="AlphaFoldDB" id="A0A836KDC8"/>
<dbReference type="OrthoDB" id="5353557at2759"/>
<dbReference type="InterPro" id="IPR045095">
    <property type="entry name" value="ACDP"/>
</dbReference>
<dbReference type="RefSeq" id="XP_067175245.1">
    <property type="nucleotide sequence ID" value="XM_067319870.1"/>
</dbReference>
<evidence type="ECO:0000256" key="8">
    <source>
        <dbReference type="SAM" id="Phobius"/>
    </source>
</evidence>
<evidence type="ECO:0000256" key="7">
    <source>
        <dbReference type="PROSITE-ProRule" id="PRU01193"/>
    </source>
</evidence>
<gene>
    <name evidence="11" type="ORF">LSCM1_02287</name>
</gene>
<dbReference type="GO" id="GO:0016020">
    <property type="term" value="C:membrane"/>
    <property type="evidence" value="ECO:0007669"/>
    <property type="project" value="UniProtKB-SubCell"/>
</dbReference>
<dbReference type="PROSITE" id="PS51846">
    <property type="entry name" value="CNNM"/>
    <property type="match status" value="1"/>
</dbReference>
<accession>A0A836KDC8</accession>
<dbReference type="Gene3D" id="3.10.580.10">
    <property type="entry name" value="CBS-domain"/>
    <property type="match status" value="1"/>
</dbReference>
<keyword evidence="3" id="KW-0677">Repeat</keyword>
<evidence type="ECO:0000313" key="11">
    <source>
        <dbReference type="EMBL" id="KAG5468307.1"/>
    </source>
</evidence>
<evidence type="ECO:0000313" key="12">
    <source>
        <dbReference type="Proteomes" id="UP000673552"/>
    </source>
</evidence>
<dbReference type="PROSITE" id="PS51371">
    <property type="entry name" value="CBS"/>
    <property type="match status" value="1"/>
</dbReference>
<dbReference type="Gene3D" id="2.60.120.10">
    <property type="entry name" value="Jelly Rolls"/>
    <property type="match status" value="1"/>
</dbReference>
<reference evidence="11 12" key="1">
    <citation type="submission" date="2021-03" db="EMBL/GenBank/DDBJ databases">
        <title>Leishmania (Mundinia) martiniquensis Genome sequencing and assembly.</title>
        <authorList>
            <person name="Almutairi H."/>
            <person name="Gatherer D."/>
        </authorList>
    </citation>
    <scope>NUCLEOTIDE SEQUENCE [LARGE SCALE GENOMIC DNA]</scope>
    <source>
        <strain evidence="11">LSCM1</strain>
    </source>
</reference>
<dbReference type="SUPFAM" id="SSF51206">
    <property type="entry name" value="cAMP-binding domain-like"/>
    <property type="match status" value="1"/>
</dbReference>
<evidence type="ECO:0000256" key="4">
    <source>
        <dbReference type="ARBA" id="ARBA00022989"/>
    </source>
</evidence>
<keyword evidence="6" id="KW-0129">CBS domain</keyword>
<dbReference type="InterPro" id="IPR044751">
    <property type="entry name" value="Ion_transp-like_CBS"/>
</dbReference>
<dbReference type="PANTHER" id="PTHR12064:SF81">
    <property type="entry name" value="CNNM TRANSMEMBRANE DOMAIN-CONTAINING PROTEIN"/>
    <property type="match status" value="1"/>
</dbReference>
<evidence type="ECO:0000256" key="3">
    <source>
        <dbReference type="ARBA" id="ARBA00022737"/>
    </source>
</evidence>
<dbReference type="InterPro" id="IPR018490">
    <property type="entry name" value="cNMP-bd_dom_sf"/>
</dbReference>